<dbReference type="EMBL" id="LSGP01000006">
    <property type="protein sequence ID" value="KYZ77834.1"/>
    <property type="molecule type" value="Genomic_DNA"/>
</dbReference>
<dbReference type="Gene3D" id="1.10.287.950">
    <property type="entry name" value="Methyl-accepting chemotaxis protein"/>
    <property type="match status" value="1"/>
</dbReference>
<sequence length="361" mass="39708">MSLKLVVVGPNDSAAYELEKVVISTLGDLVVTQRATLGDYRNTMADIYVCYSTREKEFINDFGAEKVCAIEMRAPAIFFIQIAKIPAGESVVIFNNNQGGADVILKYFKEYQINHINVNVVAFETETREELIRQKLSCAKYIIGNEGYVGKGSLLFSKYGNSLGSDHIVIASPPREGTPESISRMAKKVIFEAQKQNKNQLLIKQSHRINEAINNVAATVEELNASQEELAATMQAVTELSSQAIKDVKNTHKILDIIRQIAKQTNLLGLNAAIEAARAGDQGRGFSVVAEEVRKLSVQSTDAVRSINLTLDQMNSSFGEVISNTQQTAIIAQENAKATQSITDMVNELQQVSEEMIRSSQ</sequence>
<dbReference type="Pfam" id="PF00015">
    <property type="entry name" value="MCPsignal"/>
    <property type="match status" value="1"/>
</dbReference>
<keyword evidence="1 2" id="KW-0807">Transducer</keyword>
<name>A0A154BUY1_ANASB</name>
<evidence type="ECO:0000259" key="4">
    <source>
        <dbReference type="PROSITE" id="PS50111"/>
    </source>
</evidence>
<evidence type="ECO:0000256" key="1">
    <source>
        <dbReference type="ARBA" id="ARBA00023224"/>
    </source>
</evidence>
<feature type="coiled-coil region" evidence="3">
    <location>
        <begin position="209"/>
        <end position="243"/>
    </location>
</feature>
<evidence type="ECO:0000313" key="6">
    <source>
        <dbReference type="Proteomes" id="UP000076268"/>
    </source>
</evidence>
<dbReference type="PANTHER" id="PTHR32089:SF112">
    <property type="entry name" value="LYSOZYME-LIKE PROTEIN-RELATED"/>
    <property type="match status" value="1"/>
</dbReference>
<dbReference type="RefSeq" id="WP_066237706.1">
    <property type="nucleotide sequence ID" value="NZ_LSGP01000006.1"/>
</dbReference>
<organism evidence="5 6">
    <name type="scientific">Anaerosporomusa subterranea</name>
    <dbReference type="NCBI Taxonomy" id="1794912"/>
    <lineage>
        <taxon>Bacteria</taxon>
        <taxon>Bacillati</taxon>
        <taxon>Bacillota</taxon>
        <taxon>Negativicutes</taxon>
        <taxon>Acetonemataceae</taxon>
        <taxon>Anaerosporomusa</taxon>
    </lineage>
</organism>
<evidence type="ECO:0000256" key="3">
    <source>
        <dbReference type="SAM" id="Coils"/>
    </source>
</evidence>
<dbReference type="SMART" id="SM00283">
    <property type="entry name" value="MA"/>
    <property type="match status" value="1"/>
</dbReference>
<evidence type="ECO:0000256" key="2">
    <source>
        <dbReference type="PROSITE-ProRule" id="PRU00284"/>
    </source>
</evidence>
<dbReference type="GO" id="GO:0016020">
    <property type="term" value="C:membrane"/>
    <property type="evidence" value="ECO:0007669"/>
    <property type="project" value="InterPro"/>
</dbReference>
<dbReference type="PANTHER" id="PTHR32089">
    <property type="entry name" value="METHYL-ACCEPTING CHEMOTAXIS PROTEIN MCPB"/>
    <property type="match status" value="1"/>
</dbReference>
<dbReference type="AlphaFoldDB" id="A0A154BUY1"/>
<dbReference type="Proteomes" id="UP000076268">
    <property type="component" value="Unassembled WGS sequence"/>
</dbReference>
<gene>
    <name evidence="5" type="ORF">AXX12_17380</name>
</gene>
<comment type="caution">
    <text evidence="5">The sequence shown here is derived from an EMBL/GenBank/DDBJ whole genome shotgun (WGS) entry which is preliminary data.</text>
</comment>
<keyword evidence="6" id="KW-1185">Reference proteome</keyword>
<dbReference type="SUPFAM" id="SSF58104">
    <property type="entry name" value="Methyl-accepting chemotaxis protein (MCP) signaling domain"/>
    <property type="match status" value="1"/>
</dbReference>
<proteinExistence type="predicted"/>
<reference evidence="5 6" key="1">
    <citation type="submission" date="2016-02" db="EMBL/GenBank/DDBJ databases">
        <title>Anaerosporomusa subterraneum gen. nov., sp. nov., a spore-forming obligate anaerobe isolated from saprolite.</title>
        <authorList>
            <person name="Choi J.K."/>
            <person name="Shah M."/>
            <person name="Yee N."/>
        </authorList>
    </citation>
    <scope>NUCLEOTIDE SEQUENCE [LARGE SCALE GENOMIC DNA]</scope>
    <source>
        <strain evidence="5 6">RU4</strain>
    </source>
</reference>
<protein>
    <recommendedName>
        <fullName evidence="4">Methyl-accepting transducer domain-containing protein</fullName>
    </recommendedName>
</protein>
<feature type="domain" description="Methyl-accepting transducer" evidence="4">
    <location>
        <begin position="219"/>
        <end position="361"/>
    </location>
</feature>
<dbReference type="PROSITE" id="PS50111">
    <property type="entry name" value="CHEMOTAXIS_TRANSDUC_2"/>
    <property type="match status" value="1"/>
</dbReference>
<accession>A0A154BUY1</accession>
<dbReference type="STRING" id="1794912.AXX12_17380"/>
<evidence type="ECO:0000313" key="5">
    <source>
        <dbReference type="EMBL" id="KYZ77834.1"/>
    </source>
</evidence>
<dbReference type="GO" id="GO:0007165">
    <property type="term" value="P:signal transduction"/>
    <property type="evidence" value="ECO:0007669"/>
    <property type="project" value="UniProtKB-KW"/>
</dbReference>
<dbReference type="InterPro" id="IPR004089">
    <property type="entry name" value="MCPsignal_dom"/>
</dbReference>
<keyword evidence="3" id="KW-0175">Coiled coil</keyword>